<proteinExistence type="predicted"/>
<name>A0A6A5GIC2_CAERE</name>
<dbReference type="KEGG" id="crq:GCK72_020997"/>
<organism evidence="1 2">
    <name type="scientific">Caenorhabditis remanei</name>
    <name type="common">Caenorhabditis vulgaris</name>
    <dbReference type="NCBI Taxonomy" id="31234"/>
    <lineage>
        <taxon>Eukaryota</taxon>
        <taxon>Metazoa</taxon>
        <taxon>Ecdysozoa</taxon>
        <taxon>Nematoda</taxon>
        <taxon>Chromadorea</taxon>
        <taxon>Rhabditida</taxon>
        <taxon>Rhabditina</taxon>
        <taxon>Rhabditomorpha</taxon>
        <taxon>Rhabditoidea</taxon>
        <taxon>Rhabditidae</taxon>
        <taxon>Peloderinae</taxon>
        <taxon>Caenorhabditis</taxon>
    </lineage>
</organism>
<dbReference type="GO" id="GO:0008528">
    <property type="term" value="F:G protein-coupled peptide receptor activity"/>
    <property type="evidence" value="ECO:0007669"/>
    <property type="project" value="InterPro"/>
</dbReference>
<evidence type="ECO:0000313" key="2">
    <source>
        <dbReference type="Proteomes" id="UP000483820"/>
    </source>
</evidence>
<reference evidence="1 2" key="1">
    <citation type="submission" date="2019-12" db="EMBL/GenBank/DDBJ databases">
        <title>Chromosome-level assembly of the Caenorhabditis remanei genome.</title>
        <authorList>
            <person name="Teterina A.A."/>
            <person name="Willis J.H."/>
            <person name="Phillips P.C."/>
        </authorList>
    </citation>
    <scope>NUCLEOTIDE SEQUENCE [LARGE SCALE GENOMIC DNA]</scope>
    <source>
        <strain evidence="1 2">PX506</strain>
        <tissue evidence="1">Whole organism</tissue>
    </source>
</reference>
<protein>
    <submittedName>
        <fullName evidence="1">Uncharacterized protein</fullName>
    </submittedName>
</protein>
<dbReference type="InterPro" id="IPR019427">
    <property type="entry name" value="7TM_GPCR_serpentine_rcpt_Srw"/>
</dbReference>
<dbReference type="Pfam" id="PF10324">
    <property type="entry name" value="7TM_GPCR_Srw"/>
    <property type="match status" value="1"/>
</dbReference>
<dbReference type="CTD" id="78777056"/>
<dbReference type="Proteomes" id="UP000483820">
    <property type="component" value="Chromosome V"/>
</dbReference>
<dbReference type="EMBL" id="WUAV01000005">
    <property type="protein sequence ID" value="KAF1754436.1"/>
    <property type="molecule type" value="Genomic_DNA"/>
</dbReference>
<accession>A0A6A5GIC2</accession>
<comment type="caution">
    <text evidence="1">The sequence shown here is derived from an EMBL/GenBank/DDBJ whole genome shotgun (WGS) entry which is preliminary data.</text>
</comment>
<sequence>MDKCSKKRKPINIYAHDHESSSSTQFSLFEPMSAKILTILQTINASSHSIVCILMSSQYRDAAKVKCGPKRTRYYVNNSQQVHRFSKPVVILIQIVLKMTVSTARSIRIHVVHISNAIFVFDISEDRPYLINSRVTSVSKSVPQIKSIPVIQEGESLASGKLLVIQTPILPRWLQRGRSRRPPTVIIGYCIIRVVVIEVVSRIHCQCCRDLR</sequence>
<dbReference type="GeneID" id="78777056"/>
<evidence type="ECO:0000313" key="1">
    <source>
        <dbReference type="EMBL" id="KAF1754436.1"/>
    </source>
</evidence>
<dbReference type="RefSeq" id="XP_053582847.1">
    <property type="nucleotide sequence ID" value="XM_053733934.1"/>
</dbReference>
<dbReference type="AlphaFoldDB" id="A0A6A5GIC2"/>
<gene>
    <name evidence="1" type="ORF">GCK72_020997</name>
</gene>